<protein>
    <submittedName>
        <fullName evidence="2">Uncharacterized protein</fullName>
    </submittedName>
</protein>
<feature type="compositionally biased region" description="Acidic residues" evidence="1">
    <location>
        <begin position="308"/>
        <end position="319"/>
    </location>
</feature>
<feature type="compositionally biased region" description="Low complexity" evidence="1">
    <location>
        <begin position="218"/>
        <end position="231"/>
    </location>
</feature>
<organism evidence="2 3">
    <name type="scientific">Rhodotorula graminis (strain WP1)</name>
    <dbReference type="NCBI Taxonomy" id="578459"/>
    <lineage>
        <taxon>Eukaryota</taxon>
        <taxon>Fungi</taxon>
        <taxon>Dikarya</taxon>
        <taxon>Basidiomycota</taxon>
        <taxon>Pucciniomycotina</taxon>
        <taxon>Microbotryomycetes</taxon>
        <taxon>Sporidiobolales</taxon>
        <taxon>Sporidiobolaceae</taxon>
        <taxon>Rhodotorula</taxon>
    </lineage>
</organism>
<dbReference type="RefSeq" id="XP_018272682.1">
    <property type="nucleotide sequence ID" value="XM_018416422.1"/>
</dbReference>
<dbReference type="OMA" id="ANEQHYD"/>
<feature type="compositionally biased region" description="Basic residues" evidence="1">
    <location>
        <begin position="233"/>
        <end position="246"/>
    </location>
</feature>
<evidence type="ECO:0000256" key="1">
    <source>
        <dbReference type="SAM" id="MobiDB-lite"/>
    </source>
</evidence>
<feature type="compositionally biased region" description="Low complexity" evidence="1">
    <location>
        <begin position="480"/>
        <end position="491"/>
    </location>
</feature>
<keyword evidence="3" id="KW-1185">Reference proteome</keyword>
<dbReference type="Proteomes" id="UP000053890">
    <property type="component" value="Unassembled WGS sequence"/>
</dbReference>
<feature type="region of interest" description="Disordered" evidence="1">
    <location>
        <begin position="119"/>
        <end position="547"/>
    </location>
</feature>
<name>A0A194S7C6_RHOGW</name>
<evidence type="ECO:0000313" key="3">
    <source>
        <dbReference type="Proteomes" id="UP000053890"/>
    </source>
</evidence>
<feature type="compositionally biased region" description="Basic and acidic residues" evidence="1">
    <location>
        <begin position="159"/>
        <end position="189"/>
    </location>
</feature>
<gene>
    <name evidence="2" type="ORF">RHOBADRAFT_52613</name>
</gene>
<dbReference type="EMBL" id="KQ474076">
    <property type="protein sequence ID" value="KPV76633.1"/>
    <property type="molecule type" value="Genomic_DNA"/>
</dbReference>
<dbReference type="GeneID" id="28976870"/>
<accession>A0A194S7C6</accession>
<feature type="region of interest" description="Disordered" evidence="1">
    <location>
        <begin position="1"/>
        <end position="79"/>
    </location>
</feature>
<reference evidence="2 3" key="1">
    <citation type="journal article" date="2015" name="Front. Microbiol.">
        <title>Genome sequence of the plant growth promoting endophytic yeast Rhodotorula graminis WP1.</title>
        <authorList>
            <person name="Firrincieli A."/>
            <person name="Otillar R."/>
            <person name="Salamov A."/>
            <person name="Schmutz J."/>
            <person name="Khan Z."/>
            <person name="Redman R.S."/>
            <person name="Fleck N.D."/>
            <person name="Lindquist E."/>
            <person name="Grigoriev I.V."/>
            <person name="Doty S.L."/>
        </authorList>
    </citation>
    <scope>NUCLEOTIDE SEQUENCE [LARGE SCALE GENOMIC DNA]</scope>
    <source>
        <strain evidence="2 3">WP1</strain>
    </source>
</reference>
<dbReference type="AlphaFoldDB" id="A0A194S7C6"/>
<proteinExistence type="predicted"/>
<evidence type="ECO:0000313" key="2">
    <source>
        <dbReference type="EMBL" id="KPV76633.1"/>
    </source>
</evidence>
<sequence length="547" mass="58569">MGRKPFRSRYGLSGPQPTFAAQGKAPSSGWGVRRAAAGKGSVSREGAFPETKGAKLVLSSDVELDSDGDPLPRKRRRVTAATSAAQLARSTAAETRVLNPAPLALDLLDSSDLDVKAVASAHESDLEPDSDDPDRDSTRVARAKAAKRTVAAAPVAGPSRDRADDLQSEMRRLRAEAAARRIERSKVVEVLDSDDEERAAEAEQERLAAGPNLVRAPAARAAGGTAAAGAVKGKGKGKGKKGKKGGQAKGRTLDEPSDEDDDAALKDLEAFRRKKQVGGGAAAPRASTSRAKGKSKVKERVALFNPASDDDDLDRDSDDSLPSLATLVQRSDPRPAPCARQQPHPSTSTSKHMDARAQRRARTSGRSASAFINDSDDEREADRWGGGTVIATGGSGSGTFRLRGARRGGGRRLEEEAEEEQEQEQDALLPPPRRRRARSGSDSPPPQALPPTQDYSHLGIASFVDPRAALARRKMREEMSSPPTSAFSSSDGEGEGDDDDDSSAAKSRRKKKKGGADAFVELDKHMKRRKRQFRDERRPGYSNPRRN</sequence>
<feature type="compositionally biased region" description="Acidic residues" evidence="1">
    <location>
        <begin position="415"/>
        <end position="425"/>
    </location>
</feature>
<feature type="compositionally biased region" description="Gly residues" evidence="1">
    <location>
        <begin position="384"/>
        <end position="397"/>
    </location>
</feature>
<feature type="compositionally biased region" description="Acidic residues" evidence="1">
    <location>
        <begin position="492"/>
        <end position="502"/>
    </location>
</feature>